<reference evidence="1 2" key="2">
    <citation type="journal article" date="2019" name="G3 (Bethesda)">
        <title>Hybrid Assembly of the Genome of the Entomopathogenic Nematode Steinernema carpocapsae Identifies the X-Chromosome.</title>
        <authorList>
            <person name="Serra L."/>
            <person name="Macchietto M."/>
            <person name="Macias-Munoz A."/>
            <person name="McGill C.J."/>
            <person name="Rodriguez I.M."/>
            <person name="Rodriguez B."/>
            <person name="Murad R."/>
            <person name="Mortazavi A."/>
        </authorList>
    </citation>
    <scope>NUCLEOTIDE SEQUENCE [LARGE SCALE GENOMIC DNA]</scope>
    <source>
        <strain evidence="1 2">ALL</strain>
    </source>
</reference>
<accession>A0A4U5M877</accession>
<dbReference type="EMBL" id="AZBU02000009">
    <property type="protein sequence ID" value="TKR65140.1"/>
    <property type="molecule type" value="Genomic_DNA"/>
</dbReference>
<dbReference type="AlphaFoldDB" id="A0A4U5M877"/>
<evidence type="ECO:0000313" key="1">
    <source>
        <dbReference type="EMBL" id="TKR65140.1"/>
    </source>
</evidence>
<protein>
    <submittedName>
        <fullName evidence="1">Uncharacterized protein</fullName>
    </submittedName>
</protein>
<sequence length="178" mass="20329">MIPLPLSHLLPLSPLLLQKRLYRPLARIDQYSAQRTKNATTQHLNVRNIGILCGLQVEHKDSKTRLLHASTDEFSENEDKLSLVQNTDQAGLTYLSKLDIQASEVLLKRDTAKIEKSEETRTSLRKLLESSYIDTLEFDYTLTIVLASSITPTAQRDEIGILVLLQHNFKHLRLIRSK</sequence>
<name>A0A4U5M877_STECR</name>
<dbReference type="Proteomes" id="UP000298663">
    <property type="component" value="Unassembled WGS sequence"/>
</dbReference>
<comment type="caution">
    <text evidence="1">The sequence shown here is derived from an EMBL/GenBank/DDBJ whole genome shotgun (WGS) entry which is preliminary data.</text>
</comment>
<keyword evidence="2" id="KW-1185">Reference proteome</keyword>
<organism evidence="1 2">
    <name type="scientific">Steinernema carpocapsae</name>
    <name type="common">Entomopathogenic nematode</name>
    <dbReference type="NCBI Taxonomy" id="34508"/>
    <lineage>
        <taxon>Eukaryota</taxon>
        <taxon>Metazoa</taxon>
        <taxon>Ecdysozoa</taxon>
        <taxon>Nematoda</taxon>
        <taxon>Chromadorea</taxon>
        <taxon>Rhabditida</taxon>
        <taxon>Tylenchina</taxon>
        <taxon>Panagrolaimomorpha</taxon>
        <taxon>Strongyloidoidea</taxon>
        <taxon>Steinernematidae</taxon>
        <taxon>Steinernema</taxon>
    </lineage>
</organism>
<gene>
    <name evidence="1" type="ORF">L596_025590</name>
</gene>
<proteinExistence type="predicted"/>
<evidence type="ECO:0000313" key="2">
    <source>
        <dbReference type="Proteomes" id="UP000298663"/>
    </source>
</evidence>
<reference evidence="1 2" key="1">
    <citation type="journal article" date="2015" name="Genome Biol.">
        <title>Comparative genomics of Steinernema reveals deeply conserved gene regulatory networks.</title>
        <authorList>
            <person name="Dillman A.R."/>
            <person name="Macchietto M."/>
            <person name="Porter C.F."/>
            <person name="Rogers A."/>
            <person name="Williams B."/>
            <person name="Antoshechkin I."/>
            <person name="Lee M.M."/>
            <person name="Goodwin Z."/>
            <person name="Lu X."/>
            <person name="Lewis E.E."/>
            <person name="Goodrich-Blair H."/>
            <person name="Stock S.P."/>
            <person name="Adams B.J."/>
            <person name="Sternberg P.W."/>
            <person name="Mortazavi A."/>
        </authorList>
    </citation>
    <scope>NUCLEOTIDE SEQUENCE [LARGE SCALE GENOMIC DNA]</scope>
    <source>
        <strain evidence="1 2">ALL</strain>
    </source>
</reference>